<reference evidence="8 9" key="1">
    <citation type="journal article" date="2014" name="Appl. Environ. Microbiol.">
        <title>Insights into the Microbial Degradation of Rubber and Gutta-Percha by Analysis of the Complete Genome of Nocardia nova SH22a.</title>
        <authorList>
            <person name="Luo Q."/>
            <person name="Hiessl S."/>
            <person name="Poehlein A."/>
            <person name="Daniel R."/>
            <person name="Steinbuchel A."/>
        </authorList>
    </citation>
    <scope>NUCLEOTIDE SEQUENCE [LARGE SCALE GENOMIC DNA]</scope>
    <source>
        <strain evidence="8">SH22a</strain>
    </source>
</reference>
<protein>
    <submittedName>
        <fullName evidence="8">Phage integrase family protein</fullName>
    </submittedName>
</protein>
<proteinExistence type="inferred from homology"/>
<accession>W5TDF5</accession>
<dbReference type="Pfam" id="PF22022">
    <property type="entry name" value="Phage_int_M"/>
    <property type="match status" value="1"/>
</dbReference>
<evidence type="ECO:0000259" key="7">
    <source>
        <dbReference type="PROSITE" id="PS51900"/>
    </source>
</evidence>
<evidence type="ECO:0000256" key="1">
    <source>
        <dbReference type="ARBA" id="ARBA00008857"/>
    </source>
</evidence>
<dbReference type="PROSITE" id="PS51900">
    <property type="entry name" value="CB"/>
    <property type="match status" value="1"/>
</dbReference>
<dbReference type="SUPFAM" id="SSF56349">
    <property type="entry name" value="DNA breaking-rejoining enzymes"/>
    <property type="match status" value="1"/>
</dbReference>
<evidence type="ECO:0000313" key="8">
    <source>
        <dbReference type="EMBL" id="AHH17272.1"/>
    </source>
</evidence>
<dbReference type="OrthoDB" id="1822491at2"/>
<evidence type="ECO:0000256" key="5">
    <source>
        <dbReference type="SAM" id="MobiDB-lite"/>
    </source>
</evidence>
<dbReference type="GO" id="GO:0015074">
    <property type="term" value="P:DNA integration"/>
    <property type="evidence" value="ECO:0007669"/>
    <property type="project" value="InterPro"/>
</dbReference>
<dbReference type="HOGENOM" id="CLU_027562_17_5_11"/>
<dbReference type="InterPro" id="IPR011010">
    <property type="entry name" value="DNA_brk_join_enz"/>
</dbReference>
<dbReference type="InterPro" id="IPR013762">
    <property type="entry name" value="Integrase-like_cat_sf"/>
</dbReference>
<dbReference type="GO" id="GO:0003677">
    <property type="term" value="F:DNA binding"/>
    <property type="evidence" value="ECO:0007669"/>
    <property type="project" value="UniProtKB-UniRule"/>
</dbReference>
<keyword evidence="2 4" id="KW-0238">DNA-binding</keyword>
<keyword evidence="3" id="KW-0233">DNA recombination</keyword>
<feature type="domain" description="Tyr recombinase" evidence="6">
    <location>
        <begin position="203"/>
        <end position="387"/>
    </location>
</feature>
<dbReference type="Pfam" id="PF00589">
    <property type="entry name" value="Phage_integrase"/>
    <property type="match status" value="1"/>
</dbReference>
<dbReference type="PANTHER" id="PTHR30349">
    <property type="entry name" value="PHAGE INTEGRASE-RELATED"/>
    <property type="match status" value="1"/>
</dbReference>
<organism evidence="8 9">
    <name type="scientific">Nocardia nova SH22a</name>
    <dbReference type="NCBI Taxonomy" id="1415166"/>
    <lineage>
        <taxon>Bacteria</taxon>
        <taxon>Bacillati</taxon>
        <taxon>Actinomycetota</taxon>
        <taxon>Actinomycetes</taxon>
        <taxon>Mycobacteriales</taxon>
        <taxon>Nocardiaceae</taxon>
        <taxon>Nocardia</taxon>
    </lineage>
</organism>
<dbReference type="InterPro" id="IPR044068">
    <property type="entry name" value="CB"/>
</dbReference>
<evidence type="ECO:0000313" key="9">
    <source>
        <dbReference type="Proteomes" id="UP000019150"/>
    </source>
</evidence>
<evidence type="ECO:0000256" key="4">
    <source>
        <dbReference type="PROSITE-ProRule" id="PRU01248"/>
    </source>
</evidence>
<evidence type="ECO:0000259" key="6">
    <source>
        <dbReference type="PROSITE" id="PS51898"/>
    </source>
</evidence>
<gene>
    <name evidence="8" type="ORF">NONO_c24760</name>
</gene>
<evidence type="ECO:0000256" key="3">
    <source>
        <dbReference type="ARBA" id="ARBA00023172"/>
    </source>
</evidence>
<dbReference type="KEGG" id="nno:NONO_c24760"/>
<dbReference type="RefSeq" id="WP_081769220.1">
    <property type="nucleotide sequence ID" value="NZ_CP006850.1"/>
</dbReference>
<dbReference type="PANTHER" id="PTHR30349:SF64">
    <property type="entry name" value="PROPHAGE INTEGRASE INTD-RELATED"/>
    <property type="match status" value="1"/>
</dbReference>
<dbReference type="PROSITE" id="PS51898">
    <property type="entry name" value="TYR_RECOMBINASE"/>
    <property type="match status" value="1"/>
</dbReference>
<dbReference type="PATRIC" id="fig|1415166.3.peg.2530"/>
<dbReference type="Gene3D" id="1.10.443.10">
    <property type="entry name" value="Intergrase catalytic core"/>
    <property type="match status" value="1"/>
</dbReference>
<feature type="compositionally biased region" description="Polar residues" evidence="5">
    <location>
        <begin position="437"/>
        <end position="457"/>
    </location>
</feature>
<dbReference type="Proteomes" id="UP000019150">
    <property type="component" value="Chromosome"/>
</dbReference>
<dbReference type="InterPro" id="IPR053876">
    <property type="entry name" value="Phage_int_M"/>
</dbReference>
<feature type="domain" description="Core-binding (CB)" evidence="7">
    <location>
        <begin position="93"/>
        <end position="182"/>
    </location>
</feature>
<keyword evidence="9" id="KW-1185">Reference proteome</keyword>
<dbReference type="InterPro" id="IPR002104">
    <property type="entry name" value="Integrase_catalytic"/>
</dbReference>
<feature type="region of interest" description="Disordered" evidence="5">
    <location>
        <begin position="435"/>
        <end position="457"/>
    </location>
</feature>
<evidence type="ECO:0000256" key="2">
    <source>
        <dbReference type="ARBA" id="ARBA00023125"/>
    </source>
</evidence>
<name>W5TDF5_9NOCA</name>
<dbReference type="InterPro" id="IPR010998">
    <property type="entry name" value="Integrase_recombinase_N"/>
</dbReference>
<dbReference type="InterPro" id="IPR050090">
    <property type="entry name" value="Tyrosine_recombinase_XerCD"/>
</dbReference>
<dbReference type="eggNOG" id="COG4974">
    <property type="taxonomic scope" value="Bacteria"/>
</dbReference>
<dbReference type="STRING" id="1415166.NONO_c24760"/>
<dbReference type="Gene3D" id="1.10.150.130">
    <property type="match status" value="1"/>
</dbReference>
<dbReference type="EMBL" id="CP006850">
    <property type="protein sequence ID" value="AHH17272.1"/>
    <property type="molecule type" value="Genomic_DNA"/>
</dbReference>
<dbReference type="AlphaFoldDB" id="W5TDF5"/>
<comment type="similarity">
    <text evidence="1">Belongs to the 'phage' integrase family.</text>
</comment>
<dbReference type="CDD" id="cd01189">
    <property type="entry name" value="INT_ICEBs1_C_like"/>
    <property type="match status" value="1"/>
</dbReference>
<sequence>MAATRRNPRSGVEDRWYKTVTAVDSVTGEKSRQRAKSANYGCRKRWRARYVDPNGVERAESFVTKAEAQKFLDGDVTTKVVTGTWVDPDRSGVLFEVVAEKWYTTKKLRKPKTVGGYRSLLDTLVLPRWGTVPLRDIEFEDIQEWVVTLSESGSVRFEGRGLSASRVKQSYQVLGQVLRFAVKAKRLAVNPAEDIELPALTQSEKVYLTHVQVLRLGMAVGRFRALVLILAYTGIRFGEATALRPRDFDLDARRIRIVRSATFVRGTGTVVSDTKNHTNRSVPIPVVLVIELERLLAGLDPDVLVFPSHKGGYLESTEFRWVFDQAAEAVGLNGFVPHWLRHTAASLAIKAGANIKVIQKMLGHKTATMTLDLYGHLYDDDLDAVAERMDAGARAVLAELIETGEAPEFYANMSPAELARSAQGWKQWIEAERARTTADQLRTGSPAEGSQQRQKPA</sequence>
<dbReference type="GO" id="GO:0006310">
    <property type="term" value="P:DNA recombination"/>
    <property type="evidence" value="ECO:0007669"/>
    <property type="project" value="UniProtKB-KW"/>
</dbReference>